<comment type="caution">
    <text evidence="5">The sequence shown here is derived from an EMBL/GenBank/DDBJ whole genome shotgun (WGS) entry which is preliminary data.</text>
</comment>
<feature type="compositionally biased region" description="Acidic residues" evidence="3">
    <location>
        <begin position="101"/>
        <end position="117"/>
    </location>
</feature>
<sequence length="124" mass="13563">MLRFVANCVDETPHLEFNLRWIEALLSIHGRYFKDHGGQLATELRAVSRVVDGIRDEIKRLVEGNGYALEYLLSKPVLGGKVGKKGWGDEVAVVKKVSDASGDEDMDDAGDGDDGGDGEWMGLD</sequence>
<gene>
    <name evidence="5" type="ORF">EMPG_15109</name>
</gene>
<evidence type="ECO:0000256" key="2">
    <source>
        <dbReference type="ARBA" id="ARBA00022737"/>
    </source>
</evidence>
<dbReference type="EMBL" id="LDEV01002343">
    <property type="protein sequence ID" value="KLJ09469.1"/>
    <property type="molecule type" value="Genomic_DNA"/>
</dbReference>
<dbReference type="PANTHER" id="PTHR19858:SF0">
    <property type="entry name" value="PERIODIC TRYPTOPHAN PROTEIN 2 HOMOLOG"/>
    <property type="match status" value="1"/>
</dbReference>
<evidence type="ECO:0000313" key="5">
    <source>
        <dbReference type="EMBL" id="KLJ09469.1"/>
    </source>
</evidence>
<keyword evidence="2" id="KW-0677">Repeat</keyword>
<organism evidence="5 6">
    <name type="scientific">Blastomyces silverae</name>
    <dbReference type="NCBI Taxonomy" id="2060906"/>
    <lineage>
        <taxon>Eukaryota</taxon>
        <taxon>Fungi</taxon>
        <taxon>Dikarya</taxon>
        <taxon>Ascomycota</taxon>
        <taxon>Pezizomycotina</taxon>
        <taxon>Eurotiomycetes</taxon>
        <taxon>Eurotiomycetidae</taxon>
        <taxon>Onygenales</taxon>
        <taxon>Ajellomycetaceae</taxon>
        <taxon>Blastomyces</taxon>
    </lineage>
</organism>
<name>A0A0H1BDE9_9EURO</name>
<dbReference type="AlphaFoldDB" id="A0A0H1BDE9"/>
<reference evidence="6" key="1">
    <citation type="journal article" date="2015" name="PLoS Genet.">
        <title>The dynamic genome and transcriptome of the human fungal pathogen Blastomyces and close relative Emmonsia.</title>
        <authorList>
            <person name="Munoz J.F."/>
            <person name="Gauthier G.M."/>
            <person name="Desjardins C.A."/>
            <person name="Gallo J.E."/>
            <person name="Holder J."/>
            <person name="Sullivan T.D."/>
            <person name="Marty A.J."/>
            <person name="Carmen J.C."/>
            <person name="Chen Z."/>
            <person name="Ding L."/>
            <person name="Gujja S."/>
            <person name="Magrini V."/>
            <person name="Misas E."/>
            <person name="Mitreva M."/>
            <person name="Priest M."/>
            <person name="Saif S."/>
            <person name="Whiston E.A."/>
            <person name="Young S."/>
            <person name="Zeng Q."/>
            <person name="Goldman W.E."/>
            <person name="Mardis E.R."/>
            <person name="Taylor J.W."/>
            <person name="McEwen J.G."/>
            <person name="Clay O.K."/>
            <person name="Klein B.S."/>
            <person name="Cuomo C.A."/>
        </authorList>
    </citation>
    <scope>NUCLEOTIDE SEQUENCE [LARGE SCALE GENOMIC DNA]</scope>
    <source>
        <strain evidence="6">UAMH 139</strain>
    </source>
</reference>
<protein>
    <recommendedName>
        <fullName evidence="4">Small-subunit processome Utp12 domain-containing protein</fullName>
    </recommendedName>
</protein>
<keyword evidence="1" id="KW-0853">WD repeat</keyword>
<dbReference type="PANTHER" id="PTHR19858">
    <property type="entry name" value="WD40 REPEAT PROTEIN"/>
    <property type="match status" value="1"/>
</dbReference>
<dbReference type="GO" id="GO:0000462">
    <property type="term" value="P:maturation of SSU-rRNA from tricistronic rRNA transcript (SSU-rRNA, 5.8S rRNA, LSU-rRNA)"/>
    <property type="evidence" value="ECO:0007669"/>
    <property type="project" value="TreeGrafter"/>
</dbReference>
<proteinExistence type="predicted"/>
<evidence type="ECO:0000259" key="4">
    <source>
        <dbReference type="Pfam" id="PF04003"/>
    </source>
</evidence>
<keyword evidence="6" id="KW-1185">Reference proteome</keyword>
<feature type="domain" description="Small-subunit processome Utp12" evidence="4">
    <location>
        <begin position="1"/>
        <end position="74"/>
    </location>
</feature>
<feature type="region of interest" description="Disordered" evidence="3">
    <location>
        <begin position="98"/>
        <end position="124"/>
    </location>
</feature>
<evidence type="ECO:0000256" key="3">
    <source>
        <dbReference type="SAM" id="MobiDB-lite"/>
    </source>
</evidence>
<dbReference type="Pfam" id="PF04003">
    <property type="entry name" value="Utp12"/>
    <property type="match status" value="1"/>
</dbReference>
<dbReference type="OrthoDB" id="3142434at2759"/>
<dbReference type="InterPro" id="IPR027145">
    <property type="entry name" value="PWP2"/>
</dbReference>
<dbReference type="GO" id="GO:0032040">
    <property type="term" value="C:small-subunit processome"/>
    <property type="evidence" value="ECO:0007669"/>
    <property type="project" value="TreeGrafter"/>
</dbReference>
<dbReference type="GO" id="GO:0034388">
    <property type="term" value="C:Pwp2p-containing subcomplex of 90S preribosome"/>
    <property type="evidence" value="ECO:0007669"/>
    <property type="project" value="TreeGrafter"/>
</dbReference>
<dbReference type="Proteomes" id="UP000053573">
    <property type="component" value="Unassembled WGS sequence"/>
</dbReference>
<dbReference type="STRING" id="2060906.A0A0H1BDE9"/>
<dbReference type="InterPro" id="IPR007148">
    <property type="entry name" value="SSU_processome_Utp12"/>
</dbReference>
<evidence type="ECO:0000256" key="1">
    <source>
        <dbReference type="ARBA" id="ARBA00022574"/>
    </source>
</evidence>
<evidence type="ECO:0000313" key="6">
    <source>
        <dbReference type="Proteomes" id="UP000053573"/>
    </source>
</evidence>
<dbReference type="GO" id="GO:0000028">
    <property type="term" value="P:ribosomal small subunit assembly"/>
    <property type="evidence" value="ECO:0007669"/>
    <property type="project" value="TreeGrafter"/>
</dbReference>
<accession>A0A0H1BDE9</accession>